<evidence type="ECO:0000313" key="2">
    <source>
        <dbReference type="Proteomes" id="UP000499080"/>
    </source>
</evidence>
<gene>
    <name evidence="1" type="ORF">AVEN_215197_1</name>
</gene>
<organism evidence="1 2">
    <name type="scientific">Araneus ventricosus</name>
    <name type="common">Orbweaver spider</name>
    <name type="synonym">Epeira ventricosa</name>
    <dbReference type="NCBI Taxonomy" id="182803"/>
    <lineage>
        <taxon>Eukaryota</taxon>
        <taxon>Metazoa</taxon>
        <taxon>Ecdysozoa</taxon>
        <taxon>Arthropoda</taxon>
        <taxon>Chelicerata</taxon>
        <taxon>Arachnida</taxon>
        <taxon>Araneae</taxon>
        <taxon>Araneomorphae</taxon>
        <taxon>Entelegynae</taxon>
        <taxon>Araneoidea</taxon>
        <taxon>Araneidae</taxon>
        <taxon>Araneus</taxon>
    </lineage>
</organism>
<name>A0A4Y2NEV2_ARAVE</name>
<proteinExistence type="predicted"/>
<dbReference type="EMBL" id="BGPR01008818">
    <property type="protein sequence ID" value="GBN36316.1"/>
    <property type="molecule type" value="Genomic_DNA"/>
</dbReference>
<accession>A0A4Y2NEV2</accession>
<dbReference type="Proteomes" id="UP000499080">
    <property type="component" value="Unassembled WGS sequence"/>
</dbReference>
<sequence>MQVVRKSDPVTRAERDVGVKDGRLMQLLETDSEVQNMKGFSESETIVCLNTGKNTDGLFIVADIVSRLIRLLPLLTVGKVDELSKCSPGNTVNWSKCGRFMFG</sequence>
<protein>
    <submittedName>
        <fullName evidence="1">Uncharacterized protein</fullName>
    </submittedName>
</protein>
<dbReference type="AlphaFoldDB" id="A0A4Y2NEV2"/>
<evidence type="ECO:0000313" key="1">
    <source>
        <dbReference type="EMBL" id="GBN36316.1"/>
    </source>
</evidence>
<keyword evidence="2" id="KW-1185">Reference proteome</keyword>
<reference evidence="1 2" key="1">
    <citation type="journal article" date="2019" name="Sci. Rep.">
        <title>Orb-weaving spider Araneus ventricosus genome elucidates the spidroin gene catalogue.</title>
        <authorList>
            <person name="Kono N."/>
            <person name="Nakamura H."/>
            <person name="Ohtoshi R."/>
            <person name="Moran D.A.P."/>
            <person name="Shinohara A."/>
            <person name="Yoshida Y."/>
            <person name="Fujiwara M."/>
            <person name="Mori M."/>
            <person name="Tomita M."/>
            <person name="Arakawa K."/>
        </authorList>
    </citation>
    <scope>NUCLEOTIDE SEQUENCE [LARGE SCALE GENOMIC DNA]</scope>
</reference>
<comment type="caution">
    <text evidence="1">The sequence shown here is derived from an EMBL/GenBank/DDBJ whole genome shotgun (WGS) entry which is preliminary data.</text>
</comment>